<protein>
    <recommendedName>
        <fullName evidence="3">BZIP domain-containing protein</fullName>
    </recommendedName>
</protein>
<dbReference type="GO" id="GO:0003700">
    <property type="term" value="F:DNA-binding transcription factor activity"/>
    <property type="evidence" value="ECO:0007669"/>
    <property type="project" value="InterPro"/>
</dbReference>
<evidence type="ECO:0008006" key="3">
    <source>
        <dbReference type="Google" id="ProtNLM"/>
    </source>
</evidence>
<dbReference type="EMBL" id="ML976110">
    <property type="protein sequence ID" value="KAF1938245.1"/>
    <property type="molecule type" value="Genomic_DNA"/>
</dbReference>
<dbReference type="OrthoDB" id="4505928at2759"/>
<accession>A0A6A5SC97</accession>
<dbReference type="AlphaFoldDB" id="A0A6A5SC97"/>
<dbReference type="InterPro" id="IPR046347">
    <property type="entry name" value="bZIP_sf"/>
</dbReference>
<dbReference type="Proteomes" id="UP000800038">
    <property type="component" value="Unassembled WGS sequence"/>
</dbReference>
<proteinExistence type="predicted"/>
<dbReference type="SUPFAM" id="SSF57959">
    <property type="entry name" value="Leucine zipper domain"/>
    <property type="match status" value="1"/>
</dbReference>
<gene>
    <name evidence="1" type="ORF">EJ02DRAFT_29059</name>
</gene>
<organism evidence="1 2">
    <name type="scientific">Clathrospora elynae</name>
    <dbReference type="NCBI Taxonomy" id="706981"/>
    <lineage>
        <taxon>Eukaryota</taxon>
        <taxon>Fungi</taxon>
        <taxon>Dikarya</taxon>
        <taxon>Ascomycota</taxon>
        <taxon>Pezizomycotina</taxon>
        <taxon>Dothideomycetes</taxon>
        <taxon>Pleosporomycetidae</taxon>
        <taxon>Pleosporales</taxon>
        <taxon>Diademaceae</taxon>
        <taxon>Clathrospora</taxon>
    </lineage>
</organism>
<dbReference type="PANTHER" id="PTHR42070">
    <property type="entry name" value="FILAMENT ASSOCIATED PROTEIN, PUTATIVE (AFU_ORTHOLOGUE AFUA_8G06630)-RELATED"/>
    <property type="match status" value="1"/>
</dbReference>
<evidence type="ECO:0000313" key="2">
    <source>
        <dbReference type="Proteomes" id="UP000800038"/>
    </source>
</evidence>
<dbReference type="PANTHER" id="PTHR42070:SF1">
    <property type="entry name" value="FILAMENT ASSOCIATED PROTEIN, PUTATIVE (AFU_ORTHOLOGUE AFUA_8G06630)-RELATED"/>
    <property type="match status" value="1"/>
</dbReference>
<keyword evidence="2" id="KW-1185">Reference proteome</keyword>
<dbReference type="CDD" id="cd14688">
    <property type="entry name" value="bZIP_YAP"/>
    <property type="match status" value="1"/>
</dbReference>
<evidence type="ECO:0000313" key="1">
    <source>
        <dbReference type="EMBL" id="KAF1938245.1"/>
    </source>
</evidence>
<reference evidence="1" key="1">
    <citation type="journal article" date="2020" name="Stud. Mycol.">
        <title>101 Dothideomycetes genomes: a test case for predicting lifestyles and emergence of pathogens.</title>
        <authorList>
            <person name="Haridas S."/>
            <person name="Albert R."/>
            <person name="Binder M."/>
            <person name="Bloem J."/>
            <person name="Labutti K."/>
            <person name="Salamov A."/>
            <person name="Andreopoulos B."/>
            <person name="Baker S."/>
            <person name="Barry K."/>
            <person name="Bills G."/>
            <person name="Bluhm B."/>
            <person name="Cannon C."/>
            <person name="Castanera R."/>
            <person name="Culley D."/>
            <person name="Daum C."/>
            <person name="Ezra D."/>
            <person name="Gonzalez J."/>
            <person name="Henrissat B."/>
            <person name="Kuo A."/>
            <person name="Liang C."/>
            <person name="Lipzen A."/>
            <person name="Lutzoni F."/>
            <person name="Magnuson J."/>
            <person name="Mondo S."/>
            <person name="Nolan M."/>
            <person name="Ohm R."/>
            <person name="Pangilinan J."/>
            <person name="Park H.-J."/>
            <person name="Ramirez L."/>
            <person name="Alfaro M."/>
            <person name="Sun H."/>
            <person name="Tritt A."/>
            <person name="Yoshinaga Y."/>
            <person name="Zwiers L.-H."/>
            <person name="Turgeon B."/>
            <person name="Goodwin S."/>
            <person name="Spatafora J."/>
            <person name="Crous P."/>
            <person name="Grigoriev I."/>
        </authorList>
    </citation>
    <scope>NUCLEOTIDE SEQUENCE</scope>
    <source>
        <strain evidence="1">CBS 161.51</strain>
    </source>
</reference>
<name>A0A6A5SC97_9PLEO</name>
<sequence length="250" mass="27574">MTRNTVNTKATNLERVRNNQRRCRARRKEYIKELEARTRQFQCTSAQASTDLQLGELRVELELLKRLLRSLGLNDGFLESYSKAAKLVPTTSHARVDLNSLVQANDASSSSQFLDNVQSGLTPLLNLHQDSWQSLESLNPVDATQPWEPFDFSNGSNTFSEATAIGSSISPIADDLVMETSSKSMVTGGRSPTTTLCSAAFSLVLENNRKGYNAHDLDLKLRGGYRFSATPLEGCRVDNNTLLGVLAEIS</sequence>